<feature type="domain" description="DUF6644" evidence="2">
    <location>
        <begin position="20"/>
        <end position="157"/>
    </location>
</feature>
<keyword evidence="1" id="KW-0812">Transmembrane</keyword>
<dbReference type="InterPro" id="IPR046586">
    <property type="entry name" value="DUF6644"/>
</dbReference>
<feature type="transmembrane region" description="Helical" evidence="1">
    <location>
        <begin position="92"/>
        <end position="114"/>
    </location>
</feature>
<feature type="transmembrane region" description="Helical" evidence="1">
    <location>
        <begin position="22"/>
        <end position="45"/>
    </location>
</feature>
<keyword evidence="4" id="KW-1185">Reference proteome</keyword>
<sequence length="158" mass="16970">MAFALDLIAAWPGARWLQQSGVAYLFVNAAHILGLALLVGAVFTLDFLILGRMGDAALLPALAARLSRTAGCGLVLALVTGVWLFSVRPHDYLGNIAFLCKLALLLIALTNVVWQHRSAGWVRMVAGHGIAPAVRVRALFSLLLWCAVLLAGRWIGFL</sequence>
<feature type="transmembrane region" description="Helical" evidence="1">
    <location>
        <begin position="134"/>
        <end position="155"/>
    </location>
</feature>
<dbReference type="EMBL" id="CP060783">
    <property type="protein sequence ID" value="QNP50319.1"/>
    <property type="molecule type" value="Genomic_DNA"/>
</dbReference>
<dbReference type="Proteomes" id="UP000516028">
    <property type="component" value="Chromosome"/>
</dbReference>
<dbReference type="KEGG" id="daer:H9K75_11395"/>
<organism evidence="3 4">
    <name type="scientific">Diaphorobacter aerolatus</name>
    <dbReference type="NCBI Taxonomy" id="1288495"/>
    <lineage>
        <taxon>Bacteria</taxon>
        <taxon>Pseudomonadati</taxon>
        <taxon>Pseudomonadota</taxon>
        <taxon>Betaproteobacteria</taxon>
        <taxon>Burkholderiales</taxon>
        <taxon>Comamonadaceae</taxon>
        <taxon>Diaphorobacter</taxon>
    </lineage>
</organism>
<reference evidence="3 4" key="1">
    <citation type="submission" date="2020-08" db="EMBL/GenBank/DDBJ databases">
        <title>Genome sequence of Diaphorobacter aerolatus KACC 16536T.</title>
        <authorList>
            <person name="Hyun D.-W."/>
            <person name="Bae J.-W."/>
        </authorList>
    </citation>
    <scope>NUCLEOTIDE SEQUENCE [LARGE SCALE GENOMIC DNA]</scope>
    <source>
        <strain evidence="3 4">KACC 16536</strain>
    </source>
</reference>
<dbReference type="Pfam" id="PF20349">
    <property type="entry name" value="DUF6644"/>
    <property type="match status" value="1"/>
</dbReference>
<dbReference type="RefSeq" id="WP_187725826.1">
    <property type="nucleotide sequence ID" value="NZ_CP060783.1"/>
</dbReference>
<evidence type="ECO:0000313" key="4">
    <source>
        <dbReference type="Proteomes" id="UP000516028"/>
    </source>
</evidence>
<protein>
    <submittedName>
        <fullName evidence="3">DUF2214 domain-containing protein</fullName>
    </submittedName>
</protein>
<dbReference type="AlphaFoldDB" id="A0A7H0GPV3"/>
<proteinExistence type="predicted"/>
<gene>
    <name evidence="3" type="ORF">H9K75_11395</name>
</gene>
<keyword evidence="1" id="KW-0472">Membrane</keyword>
<evidence type="ECO:0000259" key="2">
    <source>
        <dbReference type="Pfam" id="PF20349"/>
    </source>
</evidence>
<keyword evidence="1" id="KW-1133">Transmembrane helix</keyword>
<name>A0A7H0GPV3_9BURK</name>
<feature type="transmembrane region" description="Helical" evidence="1">
    <location>
        <begin position="66"/>
        <end position="86"/>
    </location>
</feature>
<evidence type="ECO:0000256" key="1">
    <source>
        <dbReference type="SAM" id="Phobius"/>
    </source>
</evidence>
<evidence type="ECO:0000313" key="3">
    <source>
        <dbReference type="EMBL" id="QNP50319.1"/>
    </source>
</evidence>
<accession>A0A7H0GPV3</accession>